<reference evidence="1 2" key="1">
    <citation type="submission" date="2019-09" db="EMBL/GenBank/DDBJ databases">
        <title>Taxonomic organization of the family Brucellaceae based on a phylogenomic approach.</title>
        <authorList>
            <person name="Leclercq S."/>
            <person name="Cloeckaert A."/>
            <person name="Zygmunt M.S."/>
        </authorList>
    </citation>
    <scope>NUCLEOTIDE SEQUENCE [LARGE SCALE GENOMIC DNA]</scope>
    <source>
        <strain evidence="1 2">CCUG 34461</strain>
    </source>
</reference>
<evidence type="ECO:0000313" key="1">
    <source>
        <dbReference type="EMBL" id="KAB2803293.1"/>
    </source>
</evidence>
<dbReference type="Proteomes" id="UP000441102">
    <property type="component" value="Unassembled WGS sequence"/>
</dbReference>
<dbReference type="RefSeq" id="WP_151576329.1">
    <property type="nucleotide sequence ID" value="NZ_WBWX01000001.1"/>
</dbReference>
<protein>
    <recommendedName>
        <fullName evidence="3">Peptidase</fullName>
    </recommendedName>
</protein>
<evidence type="ECO:0000313" key="2">
    <source>
        <dbReference type="Proteomes" id="UP000441102"/>
    </source>
</evidence>
<dbReference type="EMBL" id="WBWX01000001">
    <property type="protein sequence ID" value="KAB2803293.1"/>
    <property type="molecule type" value="Genomic_DNA"/>
</dbReference>
<sequence length="373" mass="39883">MSATPLSARIEVFRSGTFTPMQGAALDYSAADLRAVADAYDYETAPAPIVVGHPNIDAPAYGWVKSFDYDATADRLFANLIDINPEFAAEVKKGSYKKVSLSFFRPDNAANPAPGAWYPKHVGFLGGAAPAVTGLKNVQFAAEAGDPVFSSDFGERGFEETASLLRMMRDFFIEKFGLEEADKALPAYRIEWLGEMTIEPPRVSYAAPLTSPKPKEPNVTKPDDAAFAARETELSAREKRLADREREIAHDDNVAFAENLAKEGKLIPANKDKLVALLDALPGDVSVSFGAAEQGVSISDGIRALLADQPKVVAFGAAELGDGPADGSRRGDASFAADGKSVDADQLGVHQKALAYQRQHPGTDYLAAVRAVS</sequence>
<proteinExistence type="predicted"/>
<evidence type="ECO:0008006" key="3">
    <source>
        <dbReference type="Google" id="ProtNLM"/>
    </source>
</evidence>
<gene>
    <name evidence="1" type="ORF">F9L06_03810</name>
</gene>
<dbReference type="AlphaFoldDB" id="A0A6I0DWA5"/>
<organism evidence="1 2">
    <name type="scientific">Brucella anthropi</name>
    <name type="common">Ochrobactrum anthropi</name>
    <dbReference type="NCBI Taxonomy" id="529"/>
    <lineage>
        <taxon>Bacteria</taxon>
        <taxon>Pseudomonadati</taxon>
        <taxon>Pseudomonadota</taxon>
        <taxon>Alphaproteobacteria</taxon>
        <taxon>Hyphomicrobiales</taxon>
        <taxon>Brucellaceae</taxon>
        <taxon>Brucella/Ochrobactrum group</taxon>
        <taxon>Brucella</taxon>
    </lineage>
</organism>
<accession>A0A6I0DWA5</accession>
<name>A0A6I0DWA5_BRUAN</name>
<comment type="caution">
    <text evidence="1">The sequence shown here is derived from an EMBL/GenBank/DDBJ whole genome shotgun (WGS) entry which is preliminary data.</text>
</comment>